<dbReference type="Proteomes" id="UP000250163">
    <property type="component" value="Chromosome MORIYA"/>
</dbReference>
<keyword evidence="2" id="KW-1185">Reference proteome</keyword>
<dbReference type="KEGG" id="mya:MORIYA_0863"/>
<accession>A0A330LMY7</accession>
<sequence>MAGCRLSARQIISPSIYCSKARLSFANEGIEFDNFLFPIVIIFVHSRSVFIDSEFAGMEKIAIHKIDINQDTLFLYRLITLYIIPNLAAG</sequence>
<dbReference type="AlphaFoldDB" id="A0A330LMY7"/>
<evidence type="ECO:0000313" key="2">
    <source>
        <dbReference type="Proteomes" id="UP000250163"/>
    </source>
</evidence>
<name>A0A330LMY7_9GAMM</name>
<organism evidence="1 2">
    <name type="scientific">Moritella yayanosii</name>
    <dbReference type="NCBI Taxonomy" id="69539"/>
    <lineage>
        <taxon>Bacteria</taxon>
        <taxon>Pseudomonadati</taxon>
        <taxon>Pseudomonadota</taxon>
        <taxon>Gammaproteobacteria</taxon>
        <taxon>Alteromonadales</taxon>
        <taxon>Moritellaceae</taxon>
        <taxon>Moritella</taxon>
    </lineage>
</organism>
<dbReference type="EMBL" id="LS483250">
    <property type="protein sequence ID" value="SQD77341.1"/>
    <property type="molecule type" value="Genomic_DNA"/>
</dbReference>
<proteinExistence type="predicted"/>
<protein>
    <submittedName>
        <fullName evidence="1">Uncharacterized protein</fullName>
    </submittedName>
</protein>
<reference evidence="2" key="1">
    <citation type="submission" date="2018-05" db="EMBL/GenBank/DDBJ databases">
        <authorList>
            <person name="Cea G.-C."/>
            <person name="William W."/>
        </authorList>
    </citation>
    <scope>NUCLEOTIDE SEQUENCE [LARGE SCALE GENOMIC DNA]</scope>
    <source>
        <strain evidence="2">DB21MT 5</strain>
    </source>
</reference>
<evidence type="ECO:0000313" key="1">
    <source>
        <dbReference type="EMBL" id="SQD77341.1"/>
    </source>
</evidence>
<gene>
    <name evidence="1" type="ORF">MORIYA_0863</name>
</gene>